<proteinExistence type="inferred from homology"/>
<protein>
    <recommendedName>
        <fullName evidence="3 6">Signal peptidase I</fullName>
        <ecNumber evidence="3 6">3.4.21.89</ecNumber>
    </recommendedName>
</protein>
<dbReference type="STRING" id="1802158.A2827_00480"/>
<dbReference type="AlphaFoldDB" id="A0A1G2H8I0"/>
<dbReference type="GO" id="GO:0009003">
    <property type="term" value="F:signal peptidase activity"/>
    <property type="evidence" value="ECO:0007669"/>
    <property type="project" value="UniProtKB-EC"/>
</dbReference>
<sequence>MSLIKSSTSFLWEIFKIVLISLAIIVPIRYFVMQPFFVRGASMEPNFKGGDYLIINEIGYHFGQPQRGDVVVFRPPQNTSQFYIKRIIGMPGEVISIKGGSVWVGQDHNSLKLLEEEYLHEVTQGDMEAILGIDEYFVLGDNRNSSSDSRSWGSVKRGAIIGKAWIRAWPFDSFEIIKEPEY</sequence>
<dbReference type="EMBL" id="MHOD01000001">
    <property type="protein sequence ID" value="OGZ58793.1"/>
    <property type="molecule type" value="Genomic_DNA"/>
</dbReference>
<evidence type="ECO:0000256" key="2">
    <source>
        <dbReference type="ARBA" id="ARBA00009370"/>
    </source>
</evidence>
<dbReference type="Pfam" id="PF10502">
    <property type="entry name" value="Peptidase_S26"/>
    <property type="match status" value="1"/>
</dbReference>
<dbReference type="PROSITE" id="PS00761">
    <property type="entry name" value="SPASE_I_3"/>
    <property type="match status" value="1"/>
</dbReference>
<dbReference type="SUPFAM" id="SSF51306">
    <property type="entry name" value="LexA/Signal peptidase"/>
    <property type="match status" value="1"/>
</dbReference>
<evidence type="ECO:0000313" key="8">
    <source>
        <dbReference type="EMBL" id="OGZ58793.1"/>
    </source>
</evidence>
<dbReference type="PRINTS" id="PR00727">
    <property type="entry name" value="LEADERPTASE"/>
</dbReference>
<dbReference type="InterPro" id="IPR000223">
    <property type="entry name" value="Pept_S26A_signal_pept_1"/>
</dbReference>
<feature type="active site" evidence="5">
    <location>
        <position position="42"/>
    </location>
</feature>
<reference evidence="8 9" key="1">
    <citation type="journal article" date="2016" name="Nat. Commun.">
        <title>Thousands of microbial genomes shed light on interconnected biogeochemical processes in an aquifer system.</title>
        <authorList>
            <person name="Anantharaman K."/>
            <person name="Brown C.T."/>
            <person name="Hug L.A."/>
            <person name="Sharon I."/>
            <person name="Castelle C.J."/>
            <person name="Probst A.J."/>
            <person name="Thomas B.C."/>
            <person name="Singh A."/>
            <person name="Wilkins M.J."/>
            <person name="Karaoz U."/>
            <person name="Brodie E.L."/>
            <person name="Williams K.H."/>
            <person name="Hubbard S.S."/>
            <person name="Banfield J.F."/>
        </authorList>
    </citation>
    <scope>NUCLEOTIDE SEQUENCE [LARGE SCALE GENOMIC DNA]</scope>
</reference>
<dbReference type="GO" id="GO:0016020">
    <property type="term" value="C:membrane"/>
    <property type="evidence" value="ECO:0007669"/>
    <property type="project" value="UniProtKB-SubCell"/>
</dbReference>
<feature type="transmembrane region" description="Helical" evidence="6">
    <location>
        <begin position="12"/>
        <end position="32"/>
    </location>
</feature>
<keyword evidence="6" id="KW-0472">Membrane</keyword>
<comment type="catalytic activity">
    <reaction evidence="1 6">
        <text>Cleavage of hydrophobic, N-terminal signal or leader sequences from secreted and periplasmic proteins.</text>
        <dbReference type="EC" id="3.4.21.89"/>
    </reaction>
</comment>
<dbReference type="PANTHER" id="PTHR43390:SF1">
    <property type="entry name" value="CHLOROPLAST PROCESSING PEPTIDASE"/>
    <property type="match status" value="1"/>
</dbReference>
<dbReference type="PROSITE" id="PS00760">
    <property type="entry name" value="SPASE_I_2"/>
    <property type="match status" value="1"/>
</dbReference>
<evidence type="ECO:0000259" key="7">
    <source>
        <dbReference type="Pfam" id="PF10502"/>
    </source>
</evidence>
<dbReference type="Gene3D" id="2.10.109.10">
    <property type="entry name" value="Umud Fragment, subunit A"/>
    <property type="match status" value="1"/>
</dbReference>
<evidence type="ECO:0000256" key="5">
    <source>
        <dbReference type="PIRSR" id="PIRSR600223-1"/>
    </source>
</evidence>
<dbReference type="CDD" id="cd06530">
    <property type="entry name" value="S26_SPase_I"/>
    <property type="match status" value="1"/>
</dbReference>
<dbReference type="InterPro" id="IPR036286">
    <property type="entry name" value="LexA/Signal_pep-like_sf"/>
</dbReference>
<keyword evidence="6" id="KW-0645">Protease</keyword>
<dbReference type="InterPro" id="IPR019533">
    <property type="entry name" value="Peptidase_S26"/>
</dbReference>
<dbReference type="NCBIfam" id="TIGR02227">
    <property type="entry name" value="sigpep_I_bact"/>
    <property type="match status" value="1"/>
</dbReference>
<dbReference type="GO" id="GO:0004252">
    <property type="term" value="F:serine-type endopeptidase activity"/>
    <property type="evidence" value="ECO:0007669"/>
    <property type="project" value="InterPro"/>
</dbReference>
<evidence type="ECO:0000256" key="4">
    <source>
        <dbReference type="ARBA" id="ARBA00022801"/>
    </source>
</evidence>
<name>A0A1G2H8I0_9BACT</name>
<evidence type="ECO:0000313" key="9">
    <source>
        <dbReference type="Proteomes" id="UP000177932"/>
    </source>
</evidence>
<dbReference type="InterPro" id="IPR019758">
    <property type="entry name" value="Pept_S26A_signal_pept_1_CS"/>
</dbReference>
<comment type="caution">
    <text evidence="8">The sequence shown here is derived from an EMBL/GenBank/DDBJ whole genome shotgun (WGS) entry which is preliminary data.</text>
</comment>
<organism evidence="8 9">
    <name type="scientific">Candidatus Spechtbacteria bacterium RIFCSPHIGHO2_01_FULL_43_30</name>
    <dbReference type="NCBI Taxonomy" id="1802158"/>
    <lineage>
        <taxon>Bacteria</taxon>
        <taxon>Candidatus Spechtiibacteriota</taxon>
    </lineage>
</organism>
<dbReference type="GO" id="GO:0006465">
    <property type="term" value="P:signal peptide processing"/>
    <property type="evidence" value="ECO:0007669"/>
    <property type="project" value="InterPro"/>
</dbReference>
<dbReference type="PANTHER" id="PTHR43390">
    <property type="entry name" value="SIGNAL PEPTIDASE I"/>
    <property type="match status" value="1"/>
</dbReference>
<dbReference type="Proteomes" id="UP000177932">
    <property type="component" value="Unassembled WGS sequence"/>
</dbReference>
<comment type="subcellular location">
    <subcellularLocation>
        <location evidence="6">Membrane</location>
        <topology evidence="6">Single-pass type II membrane protein</topology>
    </subcellularLocation>
</comment>
<comment type="similarity">
    <text evidence="2 6">Belongs to the peptidase S26 family.</text>
</comment>
<keyword evidence="4 6" id="KW-0378">Hydrolase</keyword>
<feature type="active site" evidence="5">
    <location>
        <position position="85"/>
    </location>
</feature>
<gene>
    <name evidence="8" type="ORF">A2827_00480</name>
</gene>
<accession>A0A1G2H8I0</accession>
<evidence type="ECO:0000256" key="3">
    <source>
        <dbReference type="ARBA" id="ARBA00013208"/>
    </source>
</evidence>
<keyword evidence="6" id="KW-1133">Transmembrane helix</keyword>
<evidence type="ECO:0000256" key="1">
    <source>
        <dbReference type="ARBA" id="ARBA00000677"/>
    </source>
</evidence>
<dbReference type="InterPro" id="IPR019757">
    <property type="entry name" value="Pept_S26A_signal_pept_1_Lys-AS"/>
</dbReference>
<keyword evidence="6" id="KW-0812">Transmembrane</keyword>
<evidence type="ECO:0000256" key="6">
    <source>
        <dbReference type="RuleBase" id="RU362042"/>
    </source>
</evidence>
<dbReference type="EC" id="3.4.21.89" evidence="3 6"/>
<feature type="domain" description="Peptidase S26" evidence="7">
    <location>
        <begin position="12"/>
        <end position="169"/>
    </location>
</feature>